<dbReference type="SUPFAM" id="SSF56235">
    <property type="entry name" value="N-terminal nucleophile aminohydrolases (Ntn hydrolases)"/>
    <property type="match status" value="1"/>
</dbReference>
<keyword evidence="1" id="KW-0647">Proteasome</keyword>
<dbReference type="Gene3D" id="3.60.20.10">
    <property type="entry name" value="Glutamine Phosphoribosylpyrophosphate, subunit 1, domain 1"/>
    <property type="match status" value="1"/>
</dbReference>
<name>A0A4Y7J8E8_PAPSO</name>
<protein>
    <recommendedName>
        <fullName evidence="4">Proteasome alpha-type subunits domain-containing protein</fullName>
    </recommendedName>
</protein>
<dbReference type="GO" id="GO:0005839">
    <property type="term" value="C:proteasome core complex"/>
    <property type="evidence" value="ECO:0007669"/>
    <property type="project" value="InterPro"/>
</dbReference>
<dbReference type="InterPro" id="IPR050115">
    <property type="entry name" value="Proteasome_alpha"/>
</dbReference>
<evidence type="ECO:0000256" key="1">
    <source>
        <dbReference type="ARBA" id="ARBA00022942"/>
    </source>
</evidence>
<dbReference type="PANTHER" id="PTHR11599">
    <property type="entry name" value="PROTEASOME SUBUNIT ALPHA/BETA"/>
    <property type="match status" value="1"/>
</dbReference>
<gene>
    <name evidence="2" type="ORF">C5167_004719</name>
</gene>
<dbReference type="Gramene" id="RZC57414">
    <property type="protein sequence ID" value="RZC57414"/>
    <property type="gene ID" value="C5167_004719"/>
</dbReference>
<dbReference type="AlphaFoldDB" id="A0A4Y7J8E8"/>
<evidence type="ECO:0000313" key="2">
    <source>
        <dbReference type="EMBL" id="RZC57414.1"/>
    </source>
</evidence>
<dbReference type="GO" id="GO:0051603">
    <property type="term" value="P:proteolysis involved in protein catabolic process"/>
    <property type="evidence" value="ECO:0007669"/>
    <property type="project" value="InterPro"/>
</dbReference>
<proteinExistence type="predicted"/>
<dbReference type="STRING" id="3469.A0A4Y7J8E8"/>
<dbReference type="InterPro" id="IPR029055">
    <property type="entry name" value="Ntn_hydrolases_N"/>
</dbReference>
<evidence type="ECO:0000313" key="3">
    <source>
        <dbReference type="Proteomes" id="UP000316621"/>
    </source>
</evidence>
<reference evidence="2 3" key="1">
    <citation type="journal article" date="2018" name="Science">
        <title>The opium poppy genome and morphinan production.</title>
        <authorList>
            <person name="Guo L."/>
            <person name="Winzer T."/>
            <person name="Yang X."/>
            <person name="Li Y."/>
            <person name="Ning Z."/>
            <person name="He Z."/>
            <person name="Teodor R."/>
            <person name="Lu Y."/>
            <person name="Bowser T.A."/>
            <person name="Graham I.A."/>
            <person name="Ye K."/>
        </authorList>
    </citation>
    <scope>NUCLEOTIDE SEQUENCE [LARGE SCALE GENOMIC DNA]</scope>
    <source>
        <strain evidence="3">cv. HN1</strain>
        <tissue evidence="2">Leaves</tissue>
    </source>
</reference>
<dbReference type="InterPro" id="IPR001353">
    <property type="entry name" value="Proteasome_sua/b"/>
</dbReference>
<organism evidence="2 3">
    <name type="scientific">Papaver somniferum</name>
    <name type="common">Opium poppy</name>
    <dbReference type="NCBI Taxonomy" id="3469"/>
    <lineage>
        <taxon>Eukaryota</taxon>
        <taxon>Viridiplantae</taxon>
        <taxon>Streptophyta</taxon>
        <taxon>Embryophyta</taxon>
        <taxon>Tracheophyta</taxon>
        <taxon>Spermatophyta</taxon>
        <taxon>Magnoliopsida</taxon>
        <taxon>Ranunculales</taxon>
        <taxon>Papaveraceae</taxon>
        <taxon>Papaveroideae</taxon>
        <taxon>Papaver</taxon>
    </lineage>
</organism>
<dbReference type="Proteomes" id="UP000316621">
    <property type="component" value="Chromosome 4"/>
</dbReference>
<accession>A0A4Y7J8E8</accession>
<keyword evidence="3" id="KW-1185">Reference proteome</keyword>
<dbReference type="EMBL" id="CM010718">
    <property type="protein sequence ID" value="RZC57414.1"/>
    <property type="molecule type" value="Genomic_DNA"/>
</dbReference>
<sequence length="175" mass="20365">MQGILFFNLFKPQCFCFLSRETVIRSMIQRSLMDAFTYSLFLHYPIHRWGLNANEFLSKKRKLICRLYQHLPPRPCLPKGVVRGCFKCTNCEKVCTHRSWKRPYGVGMLVIGLDESGAHLYYNFPSGNYFEYQAFAIGARSQSAKTCLERKFESFANSTCDDLIKDALFVIKERS</sequence>
<dbReference type="Pfam" id="PF00227">
    <property type="entry name" value="Proteasome"/>
    <property type="match status" value="1"/>
</dbReference>
<evidence type="ECO:0008006" key="4">
    <source>
        <dbReference type="Google" id="ProtNLM"/>
    </source>
</evidence>